<proteinExistence type="inferred from homology"/>
<dbReference type="Gene3D" id="3.30.200.20">
    <property type="entry name" value="Phosphorylase Kinase, domain 1"/>
    <property type="match status" value="1"/>
</dbReference>
<dbReference type="Proteomes" id="UP000660708">
    <property type="component" value="Unassembled WGS sequence"/>
</dbReference>
<evidence type="ECO:0000313" key="3">
    <source>
        <dbReference type="EMBL" id="MBE0346237.1"/>
    </source>
</evidence>
<accession>A0A8I0MUS6</accession>
<dbReference type="EMBL" id="AQHF01000020">
    <property type="protein sequence ID" value="MBE0346237.1"/>
    <property type="molecule type" value="Genomic_DNA"/>
</dbReference>
<evidence type="ECO:0000256" key="1">
    <source>
        <dbReference type="ARBA" id="ARBA00009460"/>
    </source>
</evidence>
<dbReference type="GO" id="GO:0016301">
    <property type="term" value="F:kinase activity"/>
    <property type="evidence" value="ECO:0007669"/>
    <property type="project" value="UniProtKB-UniRule"/>
</dbReference>
<dbReference type="Pfam" id="PF03881">
    <property type="entry name" value="Fructosamin_kin"/>
    <property type="match status" value="1"/>
</dbReference>
<dbReference type="InterPro" id="IPR011009">
    <property type="entry name" value="Kinase-like_dom_sf"/>
</dbReference>
<evidence type="ECO:0000313" key="4">
    <source>
        <dbReference type="Proteomes" id="UP000660708"/>
    </source>
</evidence>
<dbReference type="Gene3D" id="3.90.1200.10">
    <property type="match status" value="1"/>
</dbReference>
<dbReference type="InterPro" id="IPR016477">
    <property type="entry name" value="Fructo-/Ketosamine-3-kinase"/>
</dbReference>
<keyword evidence="4" id="KW-1185">Reference proteome</keyword>
<sequence length="284" mass="33073">MWNKVNQQISESLHETFELSSKQTLKSYGSKKLYKISNQHHQFLVKVAPIQALERFECEVNNREKLIRDSDFLIADTITLGTSVEFCFLVLEWLELDHRNENWLECGENLAKLHQRHEQEMYGLEEDNYIHELPQPNQWHKKWEVFFAEERIGWQLQLLAEKGVVLTDIDTFVEHLKPLLPHHVAPSLVHGNFWHGNIGFSERKPVLFSPACYYGDREIDIATASLFAPLPEAFYQGYSSIYPLADNASQRLAIYRLYPLLVQANLFAGKYLRDAAEQVNAILK</sequence>
<dbReference type="PANTHER" id="PTHR12149">
    <property type="entry name" value="FRUCTOSAMINE 3 KINASE-RELATED PROTEIN"/>
    <property type="match status" value="1"/>
</dbReference>
<keyword evidence="2" id="KW-0418">Kinase</keyword>
<dbReference type="PIRSF" id="PIRSF006221">
    <property type="entry name" value="Ketosamine-3-kinase"/>
    <property type="match status" value="1"/>
</dbReference>
<name>A0A8I0MUS6_9GAMM</name>
<evidence type="ECO:0000256" key="2">
    <source>
        <dbReference type="PIRNR" id="PIRNR006221"/>
    </source>
</evidence>
<keyword evidence="2" id="KW-0808">Transferase</keyword>
<evidence type="ECO:0008006" key="5">
    <source>
        <dbReference type="Google" id="ProtNLM"/>
    </source>
</evidence>
<dbReference type="PANTHER" id="PTHR12149:SF8">
    <property type="entry name" value="PROTEIN-RIBULOSAMINE 3-KINASE"/>
    <property type="match status" value="1"/>
</dbReference>
<dbReference type="AlphaFoldDB" id="A0A8I0MUS6"/>
<organism evidence="3 4">
    <name type="scientific">Pseudoalteromonas peptidolytica F12-50-A1</name>
    <dbReference type="NCBI Taxonomy" id="1315280"/>
    <lineage>
        <taxon>Bacteria</taxon>
        <taxon>Pseudomonadati</taxon>
        <taxon>Pseudomonadota</taxon>
        <taxon>Gammaproteobacteria</taxon>
        <taxon>Alteromonadales</taxon>
        <taxon>Pseudoalteromonadaceae</taxon>
        <taxon>Pseudoalteromonas</taxon>
    </lineage>
</organism>
<comment type="caution">
    <text evidence="3">The sequence shown here is derived from an EMBL/GenBank/DDBJ whole genome shotgun (WGS) entry which is preliminary data.</text>
</comment>
<reference evidence="3 4" key="1">
    <citation type="submission" date="2015-06" db="EMBL/GenBank/DDBJ databases">
        <title>Genome sequence of Pseudoalteromonas peptidolytica.</title>
        <authorList>
            <person name="Xie B.-B."/>
            <person name="Rong J.-C."/>
            <person name="Qin Q.-L."/>
            <person name="Zhang Y.-Z."/>
        </authorList>
    </citation>
    <scope>NUCLEOTIDE SEQUENCE [LARGE SCALE GENOMIC DNA]</scope>
    <source>
        <strain evidence="3 4">F12-50-A1</strain>
    </source>
</reference>
<dbReference type="RefSeq" id="WP_147389891.1">
    <property type="nucleotide sequence ID" value="NZ_AQHF01000020.1"/>
</dbReference>
<dbReference type="SUPFAM" id="SSF56112">
    <property type="entry name" value="Protein kinase-like (PK-like)"/>
    <property type="match status" value="1"/>
</dbReference>
<comment type="similarity">
    <text evidence="1 2">Belongs to the fructosamine kinase family.</text>
</comment>
<gene>
    <name evidence="3" type="ORF">PPEP_a1300</name>
</gene>
<protein>
    <recommendedName>
        <fullName evidence="5">Fructosamine kinase</fullName>
    </recommendedName>
</protein>